<dbReference type="InterPro" id="IPR006367">
    <property type="entry name" value="Sirohaem_synthase_N"/>
</dbReference>
<dbReference type="InterPro" id="IPR028161">
    <property type="entry name" value="Met8-like"/>
</dbReference>
<reference evidence="7 8" key="1">
    <citation type="journal article" date="2019" name="Nat. Med.">
        <title>A library of human gut bacterial isolates paired with longitudinal multiomics data enables mechanistic microbiome research.</title>
        <authorList>
            <person name="Poyet M."/>
            <person name="Groussin M."/>
            <person name="Gibbons S.M."/>
            <person name="Avila-Pacheco J."/>
            <person name="Jiang X."/>
            <person name="Kearney S.M."/>
            <person name="Perrotta A.R."/>
            <person name="Berdy B."/>
            <person name="Zhao S."/>
            <person name="Lieberman T.D."/>
            <person name="Swanson P.K."/>
            <person name="Smith M."/>
            <person name="Roesemann S."/>
            <person name="Alexander J.E."/>
            <person name="Rich S.A."/>
            <person name="Livny J."/>
            <person name="Vlamakis H."/>
            <person name="Clish C."/>
            <person name="Bullock K."/>
            <person name="Deik A."/>
            <person name="Scott J."/>
            <person name="Pierce K.A."/>
            <person name="Xavier R.J."/>
            <person name="Alm E.J."/>
        </authorList>
    </citation>
    <scope>NUCLEOTIDE SEQUENCE [LARGE SCALE GENOMIC DNA]</scope>
    <source>
        <strain evidence="7 8">BIOML-A198</strain>
    </source>
</reference>
<dbReference type="GO" id="GO:0043115">
    <property type="term" value="F:precorrin-2 dehydrogenase activity"/>
    <property type="evidence" value="ECO:0007669"/>
    <property type="project" value="UniProtKB-EC"/>
</dbReference>
<protein>
    <recommendedName>
        <fullName evidence="2">precorrin-2 dehydrogenase</fullName>
        <ecNumber evidence="2">1.3.1.76</ecNumber>
    </recommendedName>
</protein>
<name>A0A173RVD3_9FIRM</name>
<dbReference type="Gene3D" id="1.10.8.610">
    <property type="entry name" value="SirC, precorrin-2 dehydrogenase, C-terminal helical domain-like"/>
    <property type="match status" value="1"/>
</dbReference>
<dbReference type="GO" id="GO:0019354">
    <property type="term" value="P:siroheme biosynthetic process"/>
    <property type="evidence" value="ECO:0007669"/>
    <property type="project" value="InterPro"/>
</dbReference>
<dbReference type="GO" id="GO:0004325">
    <property type="term" value="F:ferrochelatase activity"/>
    <property type="evidence" value="ECO:0007669"/>
    <property type="project" value="InterPro"/>
</dbReference>
<gene>
    <name evidence="7" type="ORF">GMA92_14980</name>
</gene>
<accession>A0A173RVD3</accession>
<comment type="caution">
    <text evidence="7">The sequence shown here is derived from an EMBL/GenBank/DDBJ whole genome shotgun (WGS) entry which is preliminary data.</text>
</comment>
<evidence type="ECO:0000256" key="3">
    <source>
        <dbReference type="ARBA" id="ARBA00023002"/>
    </source>
</evidence>
<keyword evidence="5" id="KW-0627">Porphyrin biosynthesis</keyword>
<evidence type="ECO:0000256" key="4">
    <source>
        <dbReference type="ARBA" id="ARBA00023027"/>
    </source>
</evidence>
<dbReference type="EMBL" id="WMQE01000050">
    <property type="protein sequence ID" value="MTK22700.1"/>
    <property type="molecule type" value="Genomic_DNA"/>
</dbReference>
<dbReference type="Proteomes" id="UP000487649">
    <property type="component" value="Unassembled WGS sequence"/>
</dbReference>
<dbReference type="NCBIfam" id="TIGR01470">
    <property type="entry name" value="cysG_Nterm"/>
    <property type="match status" value="1"/>
</dbReference>
<keyword evidence="3" id="KW-0560">Oxidoreductase</keyword>
<dbReference type="InterPro" id="IPR028281">
    <property type="entry name" value="Sirohaem_synthase_central"/>
</dbReference>
<dbReference type="SUPFAM" id="SSF75615">
    <property type="entry name" value="Siroheme synthase middle domains-like"/>
    <property type="match status" value="1"/>
</dbReference>
<dbReference type="InterPro" id="IPR042518">
    <property type="entry name" value="SirC_C"/>
</dbReference>
<evidence type="ECO:0000313" key="7">
    <source>
        <dbReference type="EMBL" id="MTK22700.1"/>
    </source>
</evidence>
<evidence type="ECO:0000256" key="6">
    <source>
        <dbReference type="ARBA" id="ARBA00047561"/>
    </source>
</evidence>
<dbReference type="Gene3D" id="3.40.50.720">
    <property type="entry name" value="NAD(P)-binding Rossmann-like Domain"/>
    <property type="match status" value="1"/>
</dbReference>
<evidence type="ECO:0000256" key="1">
    <source>
        <dbReference type="ARBA" id="ARBA00005010"/>
    </source>
</evidence>
<proteinExistence type="predicted"/>
<organism evidence="7 8">
    <name type="scientific">Turicibacter sanguinis</name>
    <dbReference type="NCBI Taxonomy" id="154288"/>
    <lineage>
        <taxon>Bacteria</taxon>
        <taxon>Bacillati</taxon>
        <taxon>Bacillota</taxon>
        <taxon>Erysipelotrichia</taxon>
        <taxon>Erysipelotrichales</taxon>
        <taxon>Turicibacteraceae</taxon>
        <taxon>Turicibacter</taxon>
    </lineage>
</organism>
<dbReference type="EC" id="1.3.1.76" evidence="2"/>
<evidence type="ECO:0000256" key="5">
    <source>
        <dbReference type="ARBA" id="ARBA00023244"/>
    </source>
</evidence>
<dbReference type="OrthoDB" id="1653791at2"/>
<evidence type="ECO:0000256" key="2">
    <source>
        <dbReference type="ARBA" id="ARBA00012400"/>
    </source>
</evidence>
<dbReference type="GeneID" id="60059254"/>
<dbReference type="PANTHER" id="PTHR35330">
    <property type="entry name" value="SIROHEME BIOSYNTHESIS PROTEIN MET8"/>
    <property type="match status" value="1"/>
</dbReference>
<comment type="pathway">
    <text evidence="1">Porphyrin-containing compound metabolism; siroheme biosynthesis; sirohydrochlorin from precorrin-2: step 1/1.</text>
</comment>
<dbReference type="AlphaFoldDB" id="A0A173RVD3"/>
<dbReference type="SUPFAM" id="SSF51735">
    <property type="entry name" value="NAD(P)-binding Rossmann-fold domains"/>
    <property type="match status" value="1"/>
</dbReference>
<dbReference type="PANTHER" id="PTHR35330:SF1">
    <property type="entry name" value="SIROHEME BIOSYNTHESIS PROTEIN MET8"/>
    <property type="match status" value="1"/>
</dbReference>
<evidence type="ECO:0000313" key="8">
    <source>
        <dbReference type="Proteomes" id="UP000487649"/>
    </source>
</evidence>
<comment type="catalytic activity">
    <reaction evidence="6">
        <text>precorrin-2 + NAD(+) = sirohydrochlorin + NADH + 2 H(+)</text>
        <dbReference type="Rhea" id="RHEA:15613"/>
        <dbReference type="ChEBI" id="CHEBI:15378"/>
        <dbReference type="ChEBI" id="CHEBI:57540"/>
        <dbReference type="ChEBI" id="CHEBI:57945"/>
        <dbReference type="ChEBI" id="CHEBI:58351"/>
        <dbReference type="ChEBI" id="CHEBI:58827"/>
        <dbReference type="EC" id="1.3.1.76"/>
    </reaction>
</comment>
<sequence>MLYPVNLELDQFEIVIVGGGEVAYRKCKNFLEFNKSVKVIAPHFLDSFYELENVVLVQDKYDERYIESSQIVVAATDNRLVNEEIAKYCHQHKKLVNVVDNRMLSNYIVPSYVKRGDLLLSVSTGGKSPALAKKISRELAVEYDDSYEEYVNLLGSLREAIMKRYEDVGVRRKLIKELISLDYEALKEESRKYL</sequence>
<dbReference type="InterPro" id="IPR036291">
    <property type="entry name" value="NAD(P)-bd_dom_sf"/>
</dbReference>
<dbReference type="RefSeq" id="WP_006783549.1">
    <property type="nucleotide sequence ID" value="NZ_CABJBH010000003.1"/>
</dbReference>
<dbReference type="Pfam" id="PF13241">
    <property type="entry name" value="NAD_binding_7"/>
    <property type="match status" value="1"/>
</dbReference>
<keyword evidence="4" id="KW-0520">NAD</keyword>
<dbReference type="Pfam" id="PF14824">
    <property type="entry name" value="Sirohm_synth_M"/>
    <property type="match status" value="1"/>
</dbReference>